<proteinExistence type="predicted"/>
<gene>
    <name evidence="1" type="ORF">UFOPK4057_00406</name>
</gene>
<accession>A0A6J7PCM1</accession>
<reference evidence="1" key="1">
    <citation type="submission" date="2020-05" db="EMBL/GenBank/DDBJ databases">
        <authorList>
            <person name="Chiriac C."/>
            <person name="Salcher M."/>
            <person name="Ghai R."/>
            <person name="Kavagutti S V."/>
        </authorList>
    </citation>
    <scope>NUCLEOTIDE SEQUENCE</scope>
</reference>
<protein>
    <submittedName>
        <fullName evidence="1">Unannotated protein</fullName>
    </submittedName>
</protein>
<evidence type="ECO:0000313" key="1">
    <source>
        <dbReference type="EMBL" id="CAB5002828.1"/>
    </source>
</evidence>
<dbReference type="AlphaFoldDB" id="A0A6J7PCM1"/>
<sequence>MDNTCGVDATINCTHSPGRNPEYCTEIARPGCGSFIVANGSCGFTVASSFTIDSDGGSGGGATSSTMERSRSTAVGRSPFVGGAASSGGNSTVVFLLSSTPTSVFTTFVPSVLRTVVSIWLSPTCFANSYLAPATPPGASLVRISKDGASLDVVTSTLVPSSVTN</sequence>
<organism evidence="1">
    <name type="scientific">freshwater metagenome</name>
    <dbReference type="NCBI Taxonomy" id="449393"/>
    <lineage>
        <taxon>unclassified sequences</taxon>
        <taxon>metagenomes</taxon>
        <taxon>ecological metagenomes</taxon>
    </lineage>
</organism>
<dbReference type="EMBL" id="CAFBPC010000069">
    <property type="protein sequence ID" value="CAB5002828.1"/>
    <property type="molecule type" value="Genomic_DNA"/>
</dbReference>
<name>A0A6J7PCM1_9ZZZZ</name>